<keyword evidence="5 7" id="KW-0472">Membrane</keyword>
<keyword evidence="2" id="KW-1003">Cell membrane</keyword>
<sequence length="568" mass="63298">MDRNGFQVIMTLLGSLAVFIYGMNLMSDGLQKAAGDKMRKFLSLLTRNPLTGVLAGILTAAVLQSSSATTVMVIGFVSAGLMNLPQAVSIILGANIGTTITAQLIAFQVGDYFWIFILIGFTMHIFMKKENWVHIGQTIFAFGLLFLSIYIMSESMKRIALLPETTQLFLTVKEWPVIGVFLGTAMSLVLQSSTASMAVLQNLAEQIDSNGFSSVIGLEAALPIIFGTNIGTTITAVAASVGAPSDAKRTAAAHILFNVVGTFLFMFFIPAYCWFIRYISPSGLEYQVIARQIANAHTFFNVINTLIFLPFIGVLVKLVIKIIPDKDADRLPWQPQYLDYNIIDQPVFAIHLATKELLRMAEFAFQMIKNAKKGFIAGDAEAVRNVAREEEIVNRLQEEAVKYLASIFATDTLTEHQGNIVSGLIHISSDIEHMGDNCVNIAAFAEEKMKNGYEFSDAACAEIYECFDQATRMARTMMRVLEERDIHLAKELLAQKKEMNRMEERLKKQHIRRLYDKSCSPEFTVMYTDVIHNIERIGDSCKKIAEAVISDIQFKENNMANKEFKDAI</sequence>
<keyword evidence="4 7" id="KW-1133">Transmembrane helix</keyword>
<keyword evidence="6" id="KW-0175">Coiled coil</keyword>
<dbReference type="Pfam" id="PF01895">
    <property type="entry name" value="PhoU"/>
    <property type="match status" value="2"/>
</dbReference>
<organism evidence="9 10">
    <name type="scientific">Aminipila luticellarii</name>
    <dbReference type="NCBI Taxonomy" id="2507160"/>
    <lineage>
        <taxon>Bacteria</taxon>
        <taxon>Bacillati</taxon>
        <taxon>Bacillota</taxon>
        <taxon>Clostridia</taxon>
        <taxon>Peptostreptococcales</taxon>
        <taxon>Anaerovoracaceae</taxon>
        <taxon>Aminipila</taxon>
    </lineage>
</organism>
<evidence type="ECO:0000256" key="5">
    <source>
        <dbReference type="ARBA" id="ARBA00023136"/>
    </source>
</evidence>
<feature type="transmembrane region" description="Helical" evidence="7">
    <location>
        <begin position="132"/>
        <end position="152"/>
    </location>
</feature>
<evidence type="ECO:0000259" key="8">
    <source>
        <dbReference type="Pfam" id="PF01895"/>
    </source>
</evidence>
<dbReference type="AlphaFoldDB" id="A0A410PUW8"/>
<dbReference type="GO" id="GO:0005886">
    <property type="term" value="C:plasma membrane"/>
    <property type="evidence" value="ECO:0007669"/>
    <property type="project" value="UniProtKB-SubCell"/>
</dbReference>
<evidence type="ECO:0000313" key="10">
    <source>
        <dbReference type="Proteomes" id="UP000287601"/>
    </source>
</evidence>
<dbReference type="GO" id="GO:0044341">
    <property type="term" value="P:sodium-dependent phosphate transport"/>
    <property type="evidence" value="ECO:0007669"/>
    <property type="project" value="InterPro"/>
</dbReference>
<name>A0A410PUW8_9FIRM</name>
<accession>A0A410PUW8</accession>
<dbReference type="InterPro" id="IPR038078">
    <property type="entry name" value="PhoU-like_sf"/>
</dbReference>
<evidence type="ECO:0000256" key="2">
    <source>
        <dbReference type="ARBA" id="ARBA00022475"/>
    </source>
</evidence>
<evidence type="ECO:0000256" key="7">
    <source>
        <dbReference type="SAM" id="Phobius"/>
    </source>
</evidence>
<evidence type="ECO:0000256" key="6">
    <source>
        <dbReference type="SAM" id="Coils"/>
    </source>
</evidence>
<feature type="coiled-coil region" evidence="6">
    <location>
        <begin position="379"/>
        <end position="406"/>
    </location>
</feature>
<dbReference type="InterPro" id="IPR004633">
    <property type="entry name" value="NaPi_cotrn-rel/YqeW-like"/>
</dbReference>
<dbReference type="NCBIfam" id="TIGR00704">
    <property type="entry name" value="NaPi_cotrn_rel"/>
    <property type="match status" value="1"/>
</dbReference>
<comment type="subcellular location">
    <subcellularLocation>
        <location evidence="1">Cell membrane</location>
        <topology evidence="1">Multi-pass membrane protein</topology>
    </subcellularLocation>
</comment>
<dbReference type="EMBL" id="CP035281">
    <property type="protein sequence ID" value="QAT42713.1"/>
    <property type="molecule type" value="Genomic_DNA"/>
</dbReference>
<dbReference type="PANTHER" id="PTHR10010:SF46">
    <property type="entry name" value="SODIUM-DEPENDENT PHOSPHATE TRANSPORT PROTEIN 2B"/>
    <property type="match status" value="1"/>
</dbReference>
<feature type="transmembrane region" description="Helical" evidence="7">
    <location>
        <begin position="104"/>
        <end position="126"/>
    </location>
</feature>
<dbReference type="Pfam" id="PF02690">
    <property type="entry name" value="Na_Pi_cotrans"/>
    <property type="match status" value="1"/>
</dbReference>
<dbReference type="NCBIfam" id="NF037997">
    <property type="entry name" value="Na_Pi_symport"/>
    <property type="match status" value="1"/>
</dbReference>
<dbReference type="RefSeq" id="WP_128745362.1">
    <property type="nucleotide sequence ID" value="NZ_CP035281.1"/>
</dbReference>
<evidence type="ECO:0000256" key="4">
    <source>
        <dbReference type="ARBA" id="ARBA00022989"/>
    </source>
</evidence>
<feature type="domain" description="PhoU" evidence="8">
    <location>
        <begin position="466"/>
        <end position="548"/>
    </location>
</feature>
<dbReference type="Proteomes" id="UP000287601">
    <property type="component" value="Chromosome"/>
</dbReference>
<dbReference type="KEGG" id="amij:EQM06_05420"/>
<protein>
    <submittedName>
        <fullName evidence="9">Na/Pi cotransporter family protein</fullName>
    </submittedName>
</protein>
<dbReference type="PANTHER" id="PTHR10010">
    <property type="entry name" value="SOLUTE CARRIER FAMILY 34 SODIUM PHOSPHATE , MEMBER 2-RELATED"/>
    <property type="match status" value="1"/>
</dbReference>
<feature type="transmembrane region" description="Helical" evidence="7">
    <location>
        <begin position="255"/>
        <end position="279"/>
    </location>
</feature>
<feature type="transmembrane region" description="Helical" evidence="7">
    <location>
        <begin position="44"/>
        <end position="63"/>
    </location>
</feature>
<dbReference type="SUPFAM" id="SSF109755">
    <property type="entry name" value="PhoU-like"/>
    <property type="match status" value="1"/>
</dbReference>
<evidence type="ECO:0000256" key="1">
    <source>
        <dbReference type="ARBA" id="ARBA00004651"/>
    </source>
</evidence>
<dbReference type="OrthoDB" id="9763003at2"/>
<feature type="transmembrane region" description="Helical" evidence="7">
    <location>
        <begin position="177"/>
        <end position="200"/>
    </location>
</feature>
<feature type="domain" description="PhoU" evidence="8">
    <location>
        <begin position="357"/>
        <end position="443"/>
    </location>
</feature>
<proteinExistence type="predicted"/>
<evidence type="ECO:0000256" key="3">
    <source>
        <dbReference type="ARBA" id="ARBA00022692"/>
    </source>
</evidence>
<feature type="transmembrane region" description="Helical" evidence="7">
    <location>
        <begin position="299"/>
        <end position="320"/>
    </location>
</feature>
<evidence type="ECO:0000313" key="9">
    <source>
        <dbReference type="EMBL" id="QAT42713.1"/>
    </source>
</evidence>
<keyword evidence="3 7" id="KW-0812">Transmembrane</keyword>
<reference evidence="9 10" key="1">
    <citation type="submission" date="2019-01" db="EMBL/GenBank/DDBJ databases">
        <title>Draft genomes of a novel of Aminipila strains.</title>
        <authorList>
            <person name="Ma S."/>
        </authorList>
    </citation>
    <scope>NUCLEOTIDE SEQUENCE [LARGE SCALE GENOMIC DNA]</scope>
    <source>
        <strain evidence="10">JN-39</strain>
    </source>
</reference>
<dbReference type="GO" id="GO:0005436">
    <property type="term" value="F:sodium:phosphate symporter activity"/>
    <property type="evidence" value="ECO:0007669"/>
    <property type="project" value="InterPro"/>
</dbReference>
<dbReference type="InterPro" id="IPR026022">
    <property type="entry name" value="PhoU_dom"/>
</dbReference>
<feature type="transmembrane region" description="Helical" evidence="7">
    <location>
        <begin position="69"/>
        <end position="92"/>
    </location>
</feature>
<gene>
    <name evidence="9" type="ORF">EQM06_05420</name>
</gene>
<feature type="transmembrane region" description="Helical" evidence="7">
    <location>
        <begin position="6"/>
        <end position="23"/>
    </location>
</feature>
<dbReference type="InterPro" id="IPR003841">
    <property type="entry name" value="Na/Pi_transpt"/>
</dbReference>
<dbReference type="Gene3D" id="1.20.58.220">
    <property type="entry name" value="Phosphate transport system protein phou homolog 2, domain 2"/>
    <property type="match status" value="1"/>
</dbReference>
<feature type="transmembrane region" description="Helical" evidence="7">
    <location>
        <begin position="220"/>
        <end position="243"/>
    </location>
</feature>
<keyword evidence="10" id="KW-1185">Reference proteome</keyword>